<keyword evidence="9" id="KW-0479">Metal-binding</keyword>
<sequence>MPHFDLGALAYGADYNPEQWPREVWREDVRLMGEAGVNLVSLGIFSWAQLEPREGAFEFGWLDEIMNLLHGGGVRVNLATATASPPPWLSLAYPDSRPVTVDGVRLEVGARQLYCPSDPHYRALSVRLARTVAERYGTHPALRLWHVNNEYGCHIDQCYCAQCAARFREWLRARYGTLIELNRAWGTAFWSQRYGDWAEVQPPRRAPSFPNPSQGLDWRRFSSDNILELHRAEVEVLREVTPDIPVTTNFLGFLPGLDYFRWAQEEDVAAVDVYPDPAGAAPHLEAGMVFDLTRSLRGGQRWLLMEQATSAVNWRERNAPKRPGLMRALSLQALARGADGIQFFQWRQSVAGAEKYHSALVGHVPPERSRVWREARDLGQELRGLDFLRGARVKADVAVMFDWHSWWALSQASQPAVTPLLPVVGAWYAALRSLGVNVDFVHPEADLSGYRAVTLPQQYLLTPDAAQGIRAFVEGGGTLVMGPYSGVVDGDDHVVPGGYPGLLQDVLGAWVEEWAPLQTGEEREVRWADGRVTPVTEWTEVLHADSAEVLATYEADFIAGQPAVTRHAFGQGYAYYLSTRPDAAALTDLLRGALQGAGVAIAELPDGLDVTLSDTGDGRLLHLIHFGPQAVTVQVPQASDARSGQPRASVTLHPTDAALLRVPVDFSLHELTARAAASIPT</sequence>
<evidence type="ECO:0000256" key="6">
    <source>
        <dbReference type="PIRNR" id="PIRNR001084"/>
    </source>
</evidence>
<evidence type="ECO:0000256" key="3">
    <source>
        <dbReference type="ARBA" id="ARBA00012756"/>
    </source>
</evidence>
<feature type="binding site" evidence="9">
    <location>
        <position position="158"/>
    </location>
    <ligand>
        <name>Zn(2+)</name>
        <dbReference type="ChEBI" id="CHEBI:29105"/>
    </ligand>
</feature>
<name>A0A124BS60_9DEIO</name>
<dbReference type="InterPro" id="IPR029062">
    <property type="entry name" value="Class_I_gatase-like"/>
</dbReference>
<comment type="caution">
    <text evidence="12">The sequence shown here is derived from an EMBL/GenBank/DDBJ whole genome shotgun (WGS) entry which is preliminary data.</text>
</comment>
<dbReference type="EC" id="3.2.1.23" evidence="3 6"/>
<keyword evidence="4 6" id="KW-0378">Hydrolase</keyword>
<dbReference type="PIRSF" id="PIRSF001084">
    <property type="entry name" value="B-galactosidase"/>
    <property type="match status" value="1"/>
</dbReference>
<feature type="binding site" evidence="9">
    <location>
        <position position="160"/>
    </location>
    <ligand>
        <name>Zn(2+)</name>
        <dbReference type="ChEBI" id="CHEBI:29105"/>
    </ligand>
</feature>
<organism evidence="12 13">
    <name type="scientific">Deinococcus grandis</name>
    <dbReference type="NCBI Taxonomy" id="57498"/>
    <lineage>
        <taxon>Bacteria</taxon>
        <taxon>Thermotogati</taxon>
        <taxon>Deinococcota</taxon>
        <taxon>Deinococci</taxon>
        <taxon>Deinococcales</taxon>
        <taxon>Deinococcaceae</taxon>
        <taxon>Deinococcus</taxon>
    </lineage>
</organism>
<dbReference type="InterPro" id="IPR003476">
    <property type="entry name" value="Glyco_hydro_42"/>
</dbReference>
<dbReference type="Pfam" id="PF02449">
    <property type="entry name" value="Glyco_hydro_42"/>
    <property type="match status" value="1"/>
</dbReference>
<evidence type="ECO:0000256" key="5">
    <source>
        <dbReference type="ARBA" id="ARBA00023295"/>
    </source>
</evidence>
<feature type="binding site" evidence="8">
    <location>
        <position position="314"/>
    </location>
    <ligand>
        <name>substrate</name>
    </ligand>
</feature>
<dbReference type="SUPFAM" id="SSF51445">
    <property type="entry name" value="(Trans)glycosidases"/>
    <property type="match status" value="1"/>
</dbReference>
<keyword evidence="9" id="KW-0862">Zinc</keyword>
<dbReference type="CDD" id="cd03143">
    <property type="entry name" value="A4_beta-galactosidase_middle_domain"/>
    <property type="match status" value="1"/>
</dbReference>
<dbReference type="InterPro" id="IPR013529">
    <property type="entry name" value="Glyco_hydro_42_N"/>
</dbReference>
<dbReference type="Gene3D" id="3.20.20.80">
    <property type="entry name" value="Glycosidases"/>
    <property type="match status" value="1"/>
</dbReference>
<dbReference type="GO" id="GO:0009341">
    <property type="term" value="C:beta-galactosidase complex"/>
    <property type="evidence" value="ECO:0007669"/>
    <property type="project" value="InterPro"/>
</dbReference>
<evidence type="ECO:0000313" key="12">
    <source>
        <dbReference type="EMBL" id="GAQ23372.1"/>
    </source>
</evidence>
<dbReference type="GO" id="GO:0004565">
    <property type="term" value="F:beta-galactosidase activity"/>
    <property type="evidence" value="ECO:0007669"/>
    <property type="project" value="UniProtKB-EC"/>
</dbReference>
<dbReference type="AlphaFoldDB" id="A0A124BS60"/>
<protein>
    <recommendedName>
        <fullName evidence="3 6">Beta-galactosidase</fullName>
        <shortName evidence="6">Beta-gal</shortName>
        <ecNumber evidence="3 6">3.2.1.23</ecNumber>
    </recommendedName>
</protein>
<accession>A0A124BS60</accession>
<dbReference type="EMBL" id="BCMS01000002">
    <property type="protein sequence ID" value="GAQ23372.1"/>
    <property type="molecule type" value="Genomic_DNA"/>
</dbReference>
<feature type="domain" description="Glycoside hydrolase family 42 N-terminal" evidence="10">
    <location>
        <begin position="14"/>
        <end position="383"/>
    </location>
</feature>
<feature type="domain" description="Beta-galactosidase trimerisation" evidence="11">
    <location>
        <begin position="395"/>
        <end position="599"/>
    </location>
</feature>
<feature type="active site" description="Proton donor" evidence="7">
    <location>
        <position position="150"/>
    </location>
</feature>
<proteinExistence type="inferred from homology"/>
<feature type="binding site" evidence="8">
    <location>
        <position position="149"/>
    </location>
    <ligand>
        <name>substrate</name>
    </ligand>
</feature>
<evidence type="ECO:0000259" key="10">
    <source>
        <dbReference type="Pfam" id="PF02449"/>
    </source>
</evidence>
<evidence type="ECO:0000313" key="13">
    <source>
        <dbReference type="Proteomes" id="UP000056209"/>
    </source>
</evidence>
<evidence type="ECO:0000256" key="2">
    <source>
        <dbReference type="ARBA" id="ARBA00005940"/>
    </source>
</evidence>
<dbReference type="InterPro" id="IPR013738">
    <property type="entry name" value="Beta_galactosidase_Trimer"/>
</dbReference>
<gene>
    <name evidence="12" type="ORF">DEIGR_200227</name>
</gene>
<dbReference type="GO" id="GO:0046872">
    <property type="term" value="F:metal ion binding"/>
    <property type="evidence" value="ECO:0007669"/>
    <property type="project" value="UniProtKB-KW"/>
</dbReference>
<comment type="catalytic activity">
    <reaction evidence="1 6">
        <text>Hydrolysis of terminal non-reducing beta-D-galactose residues in beta-D-galactosides.</text>
        <dbReference type="EC" id="3.2.1.23"/>
    </reaction>
</comment>
<dbReference type="PANTHER" id="PTHR36447">
    <property type="entry name" value="BETA-GALACTOSIDASE GANA"/>
    <property type="match status" value="1"/>
</dbReference>
<dbReference type="RefSeq" id="WP_058979174.1">
    <property type="nucleotide sequence ID" value="NZ_BCMS01000002.1"/>
</dbReference>
<dbReference type="InterPro" id="IPR017853">
    <property type="entry name" value="GH"/>
</dbReference>
<dbReference type="Pfam" id="PF08532">
    <property type="entry name" value="Glyco_hydro_42M"/>
    <property type="match status" value="1"/>
</dbReference>
<dbReference type="GO" id="GO:0005975">
    <property type="term" value="P:carbohydrate metabolic process"/>
    <property type="evidence" value="ECO:0007669"/>
    <property type="project" value="InterPro"/>
</dbReference>
<evidence type="ECO:0000256" key="9">
    <source>
        <dbReference type="PIRSR" id="PIRSR001084-3"/>
    </source>
</evidence>
<evidence type="ECO:0000256" key="1">
    <source>
        <dbReference type="ARBA" id="ARBA00001412"/>
    </source>
</evidence>
<dbReference type="Gene3D" id="3.40.50.880">
    <property type="match status" value="1"/>
</dbReference>
<reference evidence="13" key="1">
    <citation type="submission" date="2015-11" db="EMBL/GenBank/DDBJ databases">
        <title>Draft Genome Sequence of the Radioresistant Bacterium Deinococcus grandis, Isolated from Freshwater Fish in Japan.</title>
        <authorList>
            <person name="Satoh K."/>
            <person name="Onodera T."/>
            <person name="Omoso K."/>
            <person name="Takeda-Yano K."/>
            <person name="Katayama T."/>
            <person name="Oono Y."/>
            <person name="Narumi I."/>
        </authorList>
    </citation>
    <scope>NUCLEOTIDE SEQUENCE [LARGE SCALE GENOMIC DNA]</scope>
    <source>
        <strain evidence="13">ATCC 43672</strain>
    </source>
</reference>
<feature type="binding site" evidence="8">
    <location>
        <position position="111"/>
    </location>
    <ligand>
        <name>substrate</name>
    </ligand>
</feature>
<dbReference type="OrthoDB" id="9800974at2"/>
<feature type="active site" description="Nucleophile" evidence="7">
    <location>
        <position position="306"/>
    </location>
</feature>
<evidence type="ECO:0000256" key="8">
    <source>
        <dbReference type="PIRSR" id="PIRSR001084-2"/>
    </source>
</evidence>
<evidence type="ECO:0000256" key="7">
    <source>
        <dbReference type="PIRSR" id="PIRSR001084-1"/>
    </source>
</evidence>
<dbReference type="Proteomes" id="UP000056209">
    <property type="component" value="Unassembled WGS sequence"/>
</dbReference>
<feature type="binding site" evidence="9">
    <location>
        <position position="163"/>
    </location>
    <ligand>
        <name>Zn(2+)</name>
        <dbReference type="ChEBI" id="CHEBI:29105"/>
    </ligand>
</feature>
<dbReference type="SUPFAM" id="SSF52317">
    <property type="entry name" value="Class I glutamine amidotransferase-like"/>
    <property type="match status" value="1"/>
</dbReference>
<dbReference type="PANTHER" id="PTHR36447:SF1">
    <property type="entry name" value="BETA-GALACTOSIDASE GANA"/>
    <property type="match status" value="1"/>
</dbReference>
<evidence type="ECO:0000259" key="11">
    <source>
        <dbReference type="Pfam" id="PF08532"/>
    </source>
</evidence>
<keyword evidence="13" id="KW-1185">Reference proteome</keyword>
<comment type="similarity">
    <text evidence="2 6">Belongs to the glycosyl hydrolase 42 family.</text>
</comment>
<evidence type="ECO:0000256" key="4">
    <source>
        <dbReference type="ARBA" id="ARBA00022801"/>
    </source>
</evidence>
<keyword evidence="5 6" id="KW-0326">Glycosidase</keyword>
<feature type="binding site" evidence="9">
    <location>
        <position position="115"/>
    </location>
    <ligand>
        <name>Zn(2+)</name>
        <dbReference type="ChEBI" id="CHEBI:29105"/>
    </ligand>
</feature>